<dbReference type="Pfam" id="PF13639">
    <property type="entry name" value="zf-RING_2"/>
    <property type="match status" value="1"/>
</dbReference>
<dbReference type="SUPFAM" id="SSF57850">
    <property type="entry name" value="RING/U-box"/>
    <property type="match status" value="1"/>
</dbReference>
<keyword evidence="2" id="KW-0732">Signal</keyword>
<dbReference type="PROSITE" id="PS50089">
    <property type="entry name" value="ZF_RING_2"/>
    <property type="match status" value="1"/>
</dbReference>
<dbReference type="InParanoid" id="A0A1Y2LY18"/>
<evidence type="ECO:0000259" key="3">
    <source>
        <dbReference type="PROSITE" id="PS50089"/>
    </source>
</evidence>
<protein>
    <recommendedName>
        <fullName evidence="3">RING-type domain-containing protein</fullName>
    </recommendedName>
</protein>
<dbReference type="InterPro" id="IPR001841">
    <property type="entry name" value="Znf_RING"/>
</dbReference>
<dbReference type="InterPro" id="IPR013083">
    <property type="entry name" value="Znf_RING/FYVE/PHD"/>
</dbReference>
<feature type="chain" id="PRO_5013299651" description="RING-type domain-containing protein" evidence="2">
    <location>
        <begin position="19"/>
        <end position="117"/>
    </location>
</feature>
<dbReference type="EMBL" id="KZ107845">
    <property type="protein sequence ID" value="OSS48806.1"/>
    <property type="molecule type" value="Genomic_DNA"/>
</dbReference>
<keyword evidence="1" id="KW-0862">Zinc</keyword>
<keyword evidence="5" id="KW-1185">Reference proteome</keyword>
<keyword evidence="1" id="KW-0863">Zinc-finger</keyword>
<evidence type="ECO:0000313" key="4">
    <source>
        <dbReference type="EMBL" id="OSS48806.1"/>
    </source>
</evidence>
<dbReference type="SMART" id="SM00184">
    <property type="entry name" value="RING"/>
    <property type="match status" value="1"/>
</dbReference>
<proteinExistence type="predicted"/>
<organism evidence="4 5">
    <name type="scientific">Epicoccum nigrum</name>
    <name type="common">Soil fungus</name>
    <name type="synonym">Epicoccum purpurascens</name>
    <dbReference type="NCBI Taxonomy" id="105696"/>
    <lineage>
        <taxon>Eukaryota</taxon>
        <taxon>Fungi</taxon>
        <taxon>Dikarya</taxon>
        <taxon>Ascomycota</taxon>
        <taxon>Pezizomycotina</taxon>
        <taxon>Dothideomycetes</taxon>
        <taxon>Pleosporomycetidae</taxon>
        <taxon>Pleosporales</taxon>
        <taxon>Pleosporineae</taxon>
        <taxon>Didymellaceae</taxon>
        <taxon>Epicoccum</taxon>
    </lineage>
</organism>
<feature type="domain" description="RING-type" evidence="3">
    <location>
        <begin position="43"/>
        <end position="89"/>
    </location>
</feature>
<dbReference type="AlphaFoldDB" id="A0A1Y2LY18"/>
<gene>
    <name evidence="4" type="ORF">B5807_06940</name>
</gene>
<keyword evidence="1" id="KW-0479">Metal-binding</keyword>
<feature type="signal peptide" evidence="2">
    <location>
        <begin position="1"/>
        <end position="18"/>
    </location>
</feature>
<evidence type="ECO:0000256" key="1">
    <source>
        <dbReference type="PROSITE-ProRule" id="PRU00175"/>
    </source>
</evidence>
<sequence length="117" mass="13571">MFFTHWLLKLSLKTRLSSLPSRAEWLDSLPTDPPNIPDLRPDCAICYRAFSAQTPKRARVRLSCGHRHFCLECLKQWSAMGKTGCPYCREQLWYPHLVGGRPGAGRYVDFNGWPRNY</sequence>
<dbReference type="GO" id="GO:0008270">
    <property type="term" value="F:zinc ion binding"/>
    <property type="evidence" value="ECO:0007669"/>
    <property type="project" value="UniProtKB-KW"/>
</dbReference>
<dbReference type="Gene3D" id="3.30.40.10">
    <property type="entry name" value="Zinc/RING finger domain, C3HC4 (zinc finger)"/>
    <property type="match status" value="1"/>
</dbReference>
<accession>A0A1Y2LY18</accession>
<dbReference type="Proteomes" id="UP000193240">
    <property type="component" value="Unassembled WGS sequence"/>
</dbReference>
<evidence type="ECO:0000256" key="2">
    <source>
        <dbReference type="SAM" id="SignalP"/>
    </source>
</evidence>
<name>A0A1Y2LY18_EPING</name>
<reference evidence="4 5" key="1">
    <citation type="journal article" date="2017" name="Genome Announc.">
        <title>Genome sequence of the saprophytic ascomycete Epicoccum nigrum ICMP 19927 strain isolated from New Zealand.</title>
        <authorList>
            <person name="Fokin M."/>
            <person name="Fleetwood D."/>
            <person name="Weir B.S."/>
            <person name="Villas-Boas S.G."/>
        </authorList>
    </citation>
    <scope>NUCLEOTIDE SEQUENCE [LARGE SCALE GENOMIC DNA]</scope>
    <source>
        <strain evidence="4 5">ICMP 19927</strain>
    </source>
</reference>
<evidence type="ECO:0000313" key="5">
    <source>
        <dbReference type="Proteomes" id="UP000193240"/>
    </source>
</evidence>